<sequence>MTAVDPGAVSPLGDPPEPGAPRADGQDGPGLSRRFLRRPAAVAALAIVGLLVLLAVLAPFVLPSPTEIHAGNKFADPSFGHLFGTDELGRDLFSRVAHAGQLSLGFAAGATVIAMVLGTAWGMIAAASPGWLDEVLMRIAEAALAIPIILFALVFVAAFGSDLVAMTVVAGLLMSPLTARIARSAVLAELKSEYVHGLRAVGMPRIRVLFSEVLPNALPALLAQASLNVATSLMLEATLSFVGLGVQPPDASWGTLLKVGYDRLFESLWYPLMPVLVIVAAIGALNTVGDQLQRVLHRSGG</sequence>
<name>A0A263D3K9_9PSEU</name>
<evidence type="ECO:0000259" key="9">
    <source>
        <dbReference type="PROSITE" id="PS50928"/>
    </source>
</evidence>
<dbReference type="PANTHER" id="PTHR43386:SF1">
    <property type="entry name" value="D,D-DIPEPTIDE TRANSPORT SYSTEM PERMEASE PROTEIN DDPC-RELATED"/>
    <property type="match status" value="1"/>
</dbReference>
<evidence type="ECO:0000313" key="11">
    <source>
        <dbReference type="Proteomes" id="UP000242444"/>
    </source>
</evidence>
<feature type="transmembrane region" description="Helical" evidence="7">
    <location>
        <begin position="227"/>
        <end position="248"/>
    </location>
</feature>
<dbReference type="InterPro" id="IPR035906">
    <property type="entry name" value="MetI-like_sf"/>
</dbReference>
<evidence type="ECO:0000256" key="1">
    <source>
        <dbReference type="ARBA" id="ARBA00004651"/>
    </source>
</evidence>
<accession>A0A263D3K9</accession>
<feature type="domain" description="ABC transmembrane type-1" evidence="9">
    <location>
        <begin position="100"/>
        <end position="289"/>
    </location>
</feature>
<dbReference type="Proteomes" id="UP000242444">
    <property type="component" value="Unassembled WGS sequence"/>
</dbReference>
<organism evidence="10 11">
    <name type="scientific">Amycolatopsis antarctica</name>
    <dbReference type="NCBI Taxonomy" id="1854586"/>
    <lineage>
        <taxon>Bacteria</taxon>
        <taxon>Bacillati</taxon>
        <taxon>Actinomycetota</taxon>
        <taxon>Actinomycetes</taxon>
        <taxon>Pseudonocardiales</taxon>
        <taxon>Pseudonocardiaceae</taxon>
        <taxon>Amycolatopsis</taxon>
    </lineage>
</organism>
<dbReference type="GO" id="GO:0055085">
    <property type="term" value="P:transmembrane transport"/>
    <property type="evidence" value="ECO:0007669"/>
    <property type="project" value="InterPro"/>
</dbReference>
<comment type="similarity">
    <text evidence="7">Belongs to the binding-protein-dependent transport system permease family.</text>
</comment>
<reference evidence="10 11" key="1">
    <citation type="submission" date="2017-07" db="EMBL/GenBank/DDBJ databases">
        <title>Amycolatopsis antarcticus sp. nov., isolated from the surface of an Antarcticus brown macroalga.</title>
        <authorList>
            <person name="Wang J."/>
            <person name="Leiva S."/>
            <person name="Huang J."/>
            <person name="Huang Y."/>
        </authorList>
    </citation>
    <scope>NUCLEOTIDE SEQUENCE [LARGE SCALE GENOMIC DNA]</scope>
    <source>
        <strain evidence="10 11">AU-G6</strain>
    </source>
</reference>
<protein>
    <submittedName>
        <fullName evidence="10">ABC transporter permease</fullName>
    </submittedName>
</protein>
<feature type="transmembrane region" description="Helical" evidence="7">
    <location>
        <begin position="139"/>
        <end position="157"/>
    </location>
</feature>
<dbReference type="InParanoid" id="A0A263D3K9"/>
<comment type="subcellular location">
    <subcellularLocation>
        <location evidence="1 7">Cell membrane</location>
        <topology evidence="1 7">Multi-pass membrane protein</topology>
    </subcellularLocation>
</comment>
<proteinExistence type="inferred from homology"/>
<dbReference type="Gene3D" id="1.10.3720.10">
    <property type="entry name" value="MetI-like"/>
    <property type="match status" value="1"/>
</dbReference>
<dbReference type="Pfam" id="PF12911">
    <property type="entry name" value="OppC_N"/>
    <property type="match status" value="1"/>
</dbReference>
<dbReference type="InterPro" id="IPR050366">
    <property type="entry name" value="BP-dependent_transpt_permease"/>
</dbReference>
<dbReference type="InterPro" id="IPR025966">
    <property type="entry name" value="OppC_N"/>
</dbReference>
<dbReference type="OrthoDB" id="9812701at2"/>
<keyword evidence="5 7" id="KW-1133">Transmembrane helix</keyword>
<feature type="transmembrane region" description="Helical" evidence="7">
    <location>
        <begin position="102"/>
        <end position="127"/>
    </location>
</feature>
<evidence type="ECO:0000313" key="10">
    <source>
        <dbReference type="EMBL" id="OZM73043.1"/>
    </source>
</evidence>
<evidence type="ECO:0000256" key="2">
    <source>
        <dbReference type="ARBA" id="ARBA00022448"/>
    </source>
</evidence>
<dbReference type="PROSITE" id="PS50928">
    <property type="entry name" value="ABC_TM1"/>
    <property type="match status" value="1"/>
</dbReference>
<feature type="transmembrane region" description="Helical" evidence="7">
    <location>
        <begin position="40"/>
        <end position="62"/>
    </location>
</feature>
<feature type="transmembrane region" description="Helical" evidence="7">
    <location>
        <begin position="268"/>
        <end position="288"/>
    </location>
</feature>
<comment type="caution">
    <text evidence="10">The sequence shown here is derived from an EMBL/GenBank/DDBJ whole genome shotgun (WGS) entry which is preliminary data.</text>
</comment>
<dbReference type="SUPFAM" id="SSF161098">
    <property type="entry name" value="MetI-like"/>
    <property type="match status" value="1"/>
</dbReference>
<keyword evidence="6 7" id="KW-0472">Membrane</keyword>
<evidence type="ECO:0000256" key="5">
    <source>
        <dbReference type="ARBA" id="ARBA00022989"/>
    </source>
</evidence>
<evidence type="ECO:0000256" key="4">
    <source>
        <dbReference type="ARBA" id="ARBA00022692"/>
    </source>
</evidence>
<dbReference type="EMBL" id="NKYE01000006">
    <property type="protein sequence ID" value="OZM73043.1"/>
    <property type="molecule type" value="Genomic_DNA"/>
</dbReference>
<dbReference type="RefSeq" id="WP_094862901.1">
    <property type="nucleotide sequence ID" value="NZ_NKYE01000006.1"/>
</dbReference>
<keyword evidence="11" id="KW-1185">Reference proteome</keyword>
<dbReference type="GO" id="GO:0005886">
    <property type="term" value="C:plasma membrane"/>
    <property type="evidence" value="ECO:0007669"/>
    <property type="project" value="UniProtKB-SubCell"/>
</dbReference>
<evidence type="ECO:0000256" key="8">
    <source>
        <dbReference type="SAM" id="MobiDB-lite"/>
    </source>
</evidence>
<evidence type="ECO:0000256" key="6">
    <source>
        <dbReference type="ARBA" id="ARBA00023136"/>
    </source>
</evidence>
<keyword evidence="4 7" id="KW-0812">Transmembrane</keyword>
<gene>
    <name evidence="10" type="ORF">CFN78_12520</name>
</gene>
<dbReference type="InterPro" id="IPR000515">
    <property type="entry name" value="MetI-like"/>
</dbReference>
<dbReference type="CDD" id="cd06261">
    <property type="entry name" value="TM_PBP2"/>
    <property type="match status" value="1"/>
</dbReference>
<evidence type="ECO:0000256" key="7">
    <source>
        <dbReference type="RuleBase" id="RU363032"/>
    </source>
</evidence>
<keyword evidence="2 7" id="KW-0813">Transport</keyword>
<dbReference type="AlphaFoldDB" id="A0A263D3K9"/>
<keyword evidence="3" id="KW-1003">Cell membrane</keyword>
<dbReference type="PANTHER" id="PTHR43386">
    <property type="entry name" value="OLIGOPEPTIDE TRANSPORT SYSTEM PERMEASE PROTEIN APPC"/>
    <property type="match status" value="1"/>
</dbReference>
<evidence type="ECO:0000256" key="3">
    <source>
        <dbReference type="ARBA" id="ARBA00022475"/>
    </source>
</evidence>
<feature type="region of interest" description="Disordered" evidence="8">
    <location>
        <begin position="1"/>
        <end position="30"/>
    </location>
</feature>
<dbReference type="Pfam" id="PF00528">
    <property type="entry name" value="BPD_transp_1"/>
    <property type="match status" value="1"/>
</dbReference>